<evidence type="ECO:0000256" key="1">
    <source>
        <dbReference type="ARBA" id="ARBA00011073"/>
    </source>
</evidence>
<dbReference type="RefSeq" id="WP_259625670.1">
    <property type="nucleotide sequence ID" value="NZ_JANYMP010000012.1"/>
</dbReference>
<dbReference type="GO" id="GO:0004252">
    <property type="term" value="F:serine-type endopeptidase activity"/>
    <property type="evidence" value="ECO:0007669"/>
    <property type="project" value="UniProtKB-UniRule"/>
</dbReference>
<evidence type="ECO:0000256" key="6">
    <source>
        <dbReference type="PROSITE-ProRule" id="PRU01240"/>
    </source>
</evidence>
<dbReference type="Proteomes" id="UP001141259">
    <property type="component" value="Unassembled WGS sequence"/>
</dbReference>
<dbReference type="AlphaFoldDB" id="A0A9X3A1Z8"/>
<dbReference type="PROSITE" id="PS51892">
    <property type="entry name" value="SUBTILASE"/>
    <property type="match status" value="1"/>
</dbReference>
<dbReference type="EMBL" id="JANYMP010000012">
    <property type="protein sequence ID" value="MCS7480179.1"/>
    <property type="molecule type" value="Genomic_DNA"/>
</dbReference>
<keyword evidence="3 6" id="KW-0378">Hydrolase</keyword>
<accession>A0A9X3A1Z8</accession>
<comment type="similarity">
    <text evidence="1 6 7">Belongs to the peptidase S8 family.</text>
</comment>
<feature type="compositionally biased region" description="Low complexity" evidence="8">
    <location>
        <begin position="86"/>
        <end position="99"/>
    </location>
</feature>
<dbReference type="InterPro" id="IPR023827">
    <property type="entry name" value="Peptidase_S8_Asp-AS"/>
</dbReference>
<dbReference type="InterPro" id="IPR023828">
    <property type="entry name" value="Peptidase_S8_Ser-AS"/>
</dbReference>
<feature type="signal peptide" evidence="9">
    <location>
        <begin position="1"/>
        <end position="30"/>
    </location>
</feature>
<dbReference type="SUPFAM" id="SSF52743">
    <property type="entry name" value="Subtilisin-like"/>
    <property type="match status" value="1"/>
</dbReference>
<gene>
    <name evidence="11" type="ORF">NZH93_25260</name>
</gene>
<keyword evidence="4 6" id="KW-0720">Serine protease</keyword>
<evidence type="ECO:0000256" key="5">
    <source>
        <dbReference type="PIRSR" id="PIRSR615500-1"/>
    </source>
</evidence>
<evidence type="ECO:0000256" key="7">
    <source>
        <dbReference type="RuleBase" id="RU003355"/>
    </source>
</evidence>
<dbReference type="CDD" id="cd07474">
    <property type="entry name" value="Peptidases_S8_subtilisin_Vpr-like"/>
    <property type="match status" value="1"/>
</dbReference>
<dbReference type="InterPro" id="IPR000209">
    <property type="entry name" value="Peptidase_S8/S53_dom"/>
</dbReference>
<evidence type="ECO:0000256" key="2">
    <source>
        <dbReference type="ARBA" id="ARBA00022670"/>
    </source>
</evidence>
<evidence type="ECO:0000256" key="8">
    <source>
        <dbReference type="SAM" id="MobiDB-lite"/>
    </source>
</evidence>
<keyword evidence="9" id="KW-0732">Signal</keyword>
<feature type="active site" description="Charge relay system" evidence="5 6">
    <location>
        <position position="195"/>
    </location>
</feature>
<proteinExistence type="inferred from homology"/>
<dbReference type="InterPro" id="IPR034213">
    <property type="entry name" value="S8_Vpr-like"/>
</dbReference>
<dbReference type="PANTHER" id="PTHR43806:SF11">
    <property type="entry name" value="CEREVISIN-RELATED"/>
    <property type="match status" value="1"/>
</dbReference>
<dbReference type="PRINTS" id="PR00723">
    <property type="entry name" value="SUBTILISIN"/>
</dbReference>
<reference evidence="11" key="1">
    <citation type="submission" date="2022-08" db="EMBL/GenBank/DDBJ databases">
        <authorList>
            <person name="Tistechok S."/>
            <person name="Samborskyy M."/>
            <person name="Roman I."/>
        </authorList>
    </citation>
    <scope>NUCLEOTIDE SEQUENCE</scope>
    <source>
        <strain evidence="11">DSM 103496</strain>
    </source>
</reference>
<evidence type="ECO:0000313" key="12">
    <source>
        <dbReference type="Proteomes" id="UP001141259"/>
    </source>
</evidence>
<feature type="domain" description="Peptidase S8/S53" evidence="10">
    <location>
        <begin position="186"/>
        <end position="668"/>
    </location>
</feature>
<dbReference type="PANTHER" id="PTHR43806">
    <property type="entry name" value="PEPTIDASE S8"/>
    <property type="match status" value="1"/>
</dbReference>
<organism evidence="11 12">
    <name type="scientific">Umezawaea endophytica</name>
    <dbReference type="NCBI Taxonomy" id="1654476"/>
    <lineage>
        <taxon>Bacteria</taxon>
        <taxon>Bacillati</taxon>
        <taxon>Actinomycetota</taxon>
        <taxon>Actinomycetes</taxon>
        <taxon>Pseudonocardiales</taxon>
        <taxon>Pseudonocardiaceae</taxon>
        <taxon>Umezawaea</taxon>
    </lineage>
</organism>
<evidence type="ECO:0000259" key="10">
    <source>
        <dbReference type="Pfam" id="PF00082"/>
    </source>
</evidence>
<feature type="active site" description="Charge relay system" evidence="5 6">
    <location>
        <position position="616"/>
    </location>
</feature>
<evidence type="ECO:0000256" key="9">
    <source>
        <dbReference type="SAM" id="SignalP"/>
    </source>
</evidence>
<evidence type="ECO:0000256" key="3">
    <source>
        <dbReference type="ARBA" id="ARBA00022801"/>
    </source>
</evidence>
<comment type="caution">
    <text evidence="11">The sequence shown here is derived from an EMBL/GenBank/DDBJ whole genome shotgun (WGS) entry which is preliminary data.</text>
</comment>
<name>A0A9X3A1Z8_9PSEU</name>
<feature type="chain" id="PRO_5040742525" evidence="9">
    <location>
        <begin position="31"/>
        <end position="1113"/>
    </location>
</feature>
<dbReference type="Pfam" id="PF00082">
    <property type="entry name" value="Peptidase_S8"/>
    <property type="match status" value="1"/>
</dbReference>
<keyword evidence="12" id="KW-1185">Reference proteome</keyword>
<dbReference type="PROSITE" id="PS00138">
    <property type="entry name" value="SUBTILASE_SER"/>
    <property type="match status" value="1"/>
</dbReference>
<feature type="region of interest" description="Disordered" evidence="8">
    <location>
        <begin position="79"/>
        <end position="103"/>
    </location>
</feature>
<sequence length="1113" mass="114785">MSRSRILARSAGPVLAAILVVGATAGTAVAAEDPKAEAVAAANGLPAASLQLKVSPRLKTTTGKVTAFVELEAKPAVDAYDEKKSQGGSKEQAKQAAKASKSDTAKVTDQVVGQLKSADASTKEVSRTSNGVPGVIVTADAEKVRELASRSDVKSVRSVVPKTRTNSSAVQLTNTIKAWQQYGKLGENVRVGIIDTGIDYTHADFGGPGTTEAFEAIDETKVDPSYFPTAKVVGGTDFVGNAYDGESDDPAINTPKPDPNPIDCNSHGSHVAGTTAGFGVNADGTTFTGDYTKLTPEALNAMKIGPGTAPKALLYAMKVFGCEGSTNVTSVALDWALDPDGDGDFSDHLDVVNLSLGQDYGAPDDPDSLFVKKLNKKNVLTVFSAGNGGDLYDIGGSPGSSPEALTVASIRDAYVLRDGAEVKAPAGVTGVKPGQYSQNYTGFATLDLTKPVVKLTDPTNLDGCQPFSAADKALVAGKFAWLEWDDVDATRRCGSGARTNNAQAAGAVGAVFSSTLENFNAGIAGNATIPVFQFTGTATAALRPALDAGTLEVRLAGSLRTSTPTYDQSISDTPSSFTSRGVRGPVVKPDIAAPGDTIASALVGSGNGTLVISGTSMAAPHTSGISALVREAHPDWTTEEVKAAIMNSASADVKENGKTYAPNRVGSGRIDGKAALDNQVLAMVQDDPGNVSVSFGTVEVGGPVSLSKTIKVVNKSTKWVEYSTGYEAITSIPGVSYQLSAGSVRISPRGVAKVKVTLKIDNPAALRKTIDSTVDPLQLDVPRQFLADASGRVVLTPKSGATVPLRVPVYSAPKPVSKITTADSLQFKGKDKQAVLNLKGKGVNQGTGSQAYRSLISVLELQGTSPKLKECGKKITENCTINDTAKGGDLRYVGAASTAPLAKAQGVPEESLLAFGIATWGNWYNIGSNTIPFVDIDTTGDGVPDFETFATKLTDTDLMVATTVNLATGATVDIQGLNGQFGDVDTNIFDTNVVVLPVLLTALGLDPTKDTSRVTYQVGVAGLYKAPGSKDGLIDSIPGSFSFDPLKPGLSAQGGGDAALSYLAKPGTALVVNRDAAALAKDKADSLLVLNHHNATGDKVSVVKVRGGSGGGY</sequence>
<dbReference type="InterPro" id="IPR015500">
    <property type="entry name" value="Peptidase_S8_subtilisin-rel"/>
</dbReference>
<protein>
    <submittedName>
        <fullName evidence="11">S8 family serine peptidase</fullName>
    </submittedName>
</protein>
<dbReference type="PROSITE" id="PS00136">
    <property type="entry name" value="SUBTILASE_ASP"/>
    <property type="match status" value="1"/>
</dbReference>
<dbReference type="Gene3D" id="3.40.50.200">
    <property type="entry name" value="Peptidase S8/S53 domain"/>
    <property type="match status" value="2"/>
</dbReference>
<dbReference type="GO" id="GO:0006508">
    <property type="term" value="P:proteolysis"/>
    <property type="evidence" value="ECO:0007669"/>
    <property type="project" value="UniProtKB-KW"/>
</dbReference>
<dbReference type="InterPro" id="IPR036852">
    <property type="entry name" value="Peptidase_S8/S53_dom_sf"/>
</dbReference>
<evidence type="ECO:0000256" key="4">
    <source>
        <dbReference type="ARBA" id="ARBA00022825"/>
    </source>
</evidence>
<keyword evidence="2 6" id="KW-0645">Protease</keyword>
<dbReference type="InterPro" id="IPR050131">
    <property type="entry name" value="Peptidase_S8_subtilisin-like"/>
</dbReference>
<feature type="active site" description="Charge relay system" evidence="5 6">
    <location>
        <position position="267"/>
    </location>
</feature>
<evidence type="ECO:0000313" key="11">
    <source>
        <dbReference type="EMBL" id="MCS7480179.1"/>
    </source>
</evidence>